<gene>
    <name evidence="3" type="ORF">AcdelDRAFT_0542</name>
</gene>
<protein>
    <submittedName>
        <fullName evidence="3">ATP-grasp enzyme-like protein</fullName>
    </submittedName>
</protein>
<keyword evidence="1" id="KW-0067">ATP-binding</keyword>
<dbReference type="InterPro" id="IPR011761">
    <property type="entry name" value="ATP-grasp"/>
</dbReference>
<evidence type="ECO:0000259" key="2">
    <source>
        <dbReference type="PROSITE" id="PS50975"/>
    </source>
</evidence>
<dbReference type="GO" id="GO:0005524">
    <property type="term" value="F:ATP binding"/>
    <property type="evidence" value="ECO:0007669"/>
    <property type="project" value="UniProtKB-UniRule"/>
</dbReference>
<dbReference type="GO" id="GO:0046872">
    <property type="term" value="F:metal ion binding"/>
    <property type="evidence" value="ECO:0007669"/>
    <property type="project" value="InterPro"/>
</dbReference>
<dbReference type="EMBL" id="ACQT01000007">
    <property type="protein sequence ID" value="EER61920.1"/>
    <property type="molecule type" value="Genomic_DNA"/>
</dbReference>
<dbReference type="RefSeq" id="WP_005793199.1">
    <property type="nucleotide sequence ID" value="NZ_ACQT01000007.1"/>
</dbReference>
<dbReference type="Proteomes" id="UP000003856">
    <property type="component" value="Unassembled WGS sequence"/>
</dbReference>
<proteinExistence type="predicted"/>
<dbReference type="AlphaFoldDB" id="C5T0W2"/>
<comment type="caution">
    <text evidence="3">The sequence shown here is derived from an EMBL/GenBank/DDBJ whole genome shotgun (WGS) entry which is preliminary data.</text>
</comment>
<organism evidence="3 4">
    <name type="scientific">Acidovorax delafieldii 2AN</name>
    <dbReference type="NCBI Taxonomy" id="573060"/>
    <lineage>
        <taxon>Bacteria</taxon>
        <taxon>Pseudomonadati</taxon>
        <taxon>Pseudomonadota</taxon>
        <taxon>Betaproteobacteria</taxon>
        <taxon>Burkholderiales</taxon>
        <taxon>Comamonadaceae</taxon>
        <taxon>Acidovorax</taxon>
    </lineage>
</organism>
<dbReference type="Gene3D" id="3.30.470.20">
    <property type="entry name" value="ATP-grasp fold, B domain"/>
    <property type="match status" value="1"/>
</dbReference>
<dbReference type="PATRIC" id="fig|573060.9.peg.4700"/>
<evidence type="ECO:0000313" key="4">
    <source>
        <dbReference type="Proteomes" id="UP000003856"/>
    </source>
</evidence>
<sequence>MAEINAVILGSGLNALGVLRALAAHRVHCAVVSHQGKGPALYSRHVARQLKSGSSLDPSYLVSALGLQNRQCALFLTEENDVAAISAQPDQWNTCFRTYLFCPDLALRLLNKTDCDQLASDHGAPAPKTATIMGPADYARTATLRLPCVLKPAVRNEAYSQRFKKAYRIDDRAELQRLLKEMQQTSVPMVVQEWIEGEDSDIYFNLLYVGRSGELLRSFVGRKTLCWPPAVGGTAACIAAPEHHSAITQLSQHFLESMGFRGLIGIEYKRDIRDGAFYLIEPTVYRTDYQHEVAALNGSDWLYAAYLDMMQRPVPAQKPYSKSRSWIDYPATRYSRQEAPPRIDHTRDCAATDAHFRLTDPLPGLIHYGGFLWSRIHRHRRPTP</sequence>
<dbReference type="PROSITE" id="PS50975">
    <property type="entry name" value="ATP_GRASP"/>
    <property type="match status" value="1"/>
</dbReference>
<keyword evidence="1" id="KW-0547">Nucleotide-binding</keyword>
<evidence type="ECO:0000313" key="3">
    <source>
        <dbReference type="EMBL" id="EER61920.1"/>
    </source>
</evidence>
<feature type="domain" description="ATP-grasp" evidence="2">
    <location>
        <begin position="116"/>
        <end position="311"/>
    </location>
</feature>
<keyword evidence="4" id="KW-1185">Reference proteome</keyword>
<reference evidence="3 4" key="1">
    <citation type="submission" date="2009-05" db="EMBL/GenBank/DDBJ databases">
        <title>The draft genome of Acidovorax delafieldii 2AN.</title>
        <authorList>
            <consortium name="US DOE Joint Genome Institute (JGI-PGF)"/>
            <person name="Lucas S."/>
            <person name="Copeland A."/>
            <person name="Lapidus A."/>
            <person name="Glavina del Rio T."/>
            <person name="Tice H."/>
            <person name="Bruce D."/>
            <person name="Goodwin L."/>
            <person name="Pitluck S."/>
            <person name="Larimer F."/>
            <person name="Land M.L."/>
            <person name="Hauser L."/>
            <person name="Shelobolina E.S."/>
            <person name="Picardal F."/>
            <person name="Roden E."/>
            <person name="Emerson D."/>
        </authorList>
    </citation>
    <scope>NUCLEOTIDE SEQUENCE [LARGE SCALE GENOMIC DNA]</scope>
    <source>
        <strain evidence="3 4">2AN</strain>
    </source>
</reference>
<accession>C5T0W2</accession>
<evidence type="ECO:0000256" key="1">
    <source>
        <dbReference type="PROSITE-ProRule" id="PRU00409"/>
    </source>
</evidence>
<dbReference type="SUPFAM" id="SSF56059">
    <property type="entry name" value="Glutathione synthetase ATP-binding domain-like"/>
    <property type="match status" value="1"/>
</dbReference>
<dbReference type="OrthoDB" id="5372487at2"/>
<name>C5T0W2_ACIDE</name>